<accession>A0ABP7M4Q3</accession>
<dbReference type="InterPro" id="IPR000086">
    <property type="entry name" value="NUDIX_hydrolase_dom"/>
</dbReference>
<proteinExistence type="predicted"/>
<dbReference type="PANTHER" id="PTHR12992">
    <property type="entry name" value="NUDIX HYDROLASE"/>
    <property type="match status" value="1"/>
</dbReference>
<reference evidence="3" key="1">
    <citation type="journal article" date="2019" name="Int. J. Syst. Evol. Microbiol.">
        <title>The Global Catalogue of Microorganisms (GCM) 10K type strain sequencing project: providing services to taxonomists for standard genome sequencing and annotation.</title>
        <authorList>
            <consortium name="The Broad Institute Genomics Platform"/>
            <consortium name="The Broad Institute Genome Sequencing Center for Infectious Disease"/>
            <person name="Wu L."/>
            <person name="Ma J."/>
        </authorList>
    </citation>
    <scope>NUCLEOTIDE SEQUENCE [LARGE SCALE GENOMIC DNA]</scope>
    <source>
        <strain evidence="3">JCM 17551</strain>
    </source>
</reference>
<name>A0ABP7M4Q3_9GAMM</name>
<dbReference type="EMBL" id="BAABBN010000004">
    <property type="protein sequence ID" value="GAA3911701.1"/>
    <property type="molecule type" value="Genomic_DNA"/>
</dbReference>
<keyword evidence="3" id="KW-1185">Reference proteome</keyword>
<sequence length="220" mass="25926">MSQEFSAQNMRDGLQNYPYKKHPISPANQASVAIIFRETASHKLEVLMIQRSVNEQDPWSGHMAFPGGKKSTRDQNSLTTAIRETTEETGIQLSKHQCLGRLSDVLTRTHSRKKLMKIKPWVFFIAANDPMKTNIRLNHEAEQYYWLPCSLFTQHNRTHFHWPLIAIGQFKYSIRLPSYVFKKNKIWGLSLMMIDELCHIIQHQGKRKFSFRKKLRLYFF</sequence>
<dbReference type="InterPro" id="IPR045121">
    <property type="entry name" value="CoAse"/>
</dbReference>
<dbReference type="SUPFAM" id="SSF55811">
    <property type="entry name" value="Nudix"/>
    <property type="match status" value="1"/>
</dbReference>
<evidence type="ECO:0000313" key="3">
    <source>
        <dbReference type="Proteomes" id="UP001501565"/>
    </source>
</evidence>
<dbReference type="RefSeq" id="WP_344794732.1">
    <property type="nucleotide sequence ID" value="NZ_BAABBN010000004.1"/>
</dbReference>
<evidence type="ECO:0000313" key="2">
    <source>
        <dbReference type="EMBL" id="GAA3911701.1"/>
    </source>
</evidence>
<protein>
    <recommendedName>
        <fullName evidence="1">Nudix hydrolase domain-containing protein</fullName>
    </recommendedName>
</protein>
<dbReference type="PANTHER" id="PTHR12992:SF44">
    <property type="entry name" value="NUDIX HYDROLASE DOMAIN-CONTAINING PROTEIN"/>
    <property type="match status" value="1"/>
</dbReference>
<dbReference type="InterPro" id="IPR015797">
    <property type="entry name" value="NUDIX_hydrolase-like_dom_sf"/>
</dbReference>
<organism evidence="2 3">
    <name type="scientific">Litoribacillus peritrichatus</name>
    <dbReference type="NCBI Taxonomy" id="718191"/>
    <lineage>
        <taxon>Bacteria</taxon>
        <taxon>Pseudomonadati</taxon>
        <taxon>Pseudomonadota</taxon>
        <taxon>Gammaproteobacteria</taxon>
        <taxon>Oceanospirillales</taxon>
        <taxon>Oceanospirillaceae</taxon>
        <taxon>Litoribacillus</taxon>
    </lineage>
</organism>
<dbReference type="Pfam" id="PF00293">
    <property type="entry name" value="NUDIX"/>
    <property type="match status" value="1"/>
</dbReference>
<dbReference type="PROSITE" id="PS51462">
    <property type="entry name" value="NUDIX"/>
    <property type="match status" value="1"/>
</dbReference>
<dbReference type="Proteomes" id="UP001501565">
    <property type="component" value="Unassembled WGS sequence"/>
</dbReference>
<gene>
    <name evidence="2" type="ORF">GCM10022277_02920</name>
</gene>
<dbReference type="CDD" id="cd03426">
    <property type="entry name" value="NUDIX_CoAse_Nudt7"/>
    <property type="match status" value="1"/>
</dbReference>
<evidence type="ECO:0000259" key="1">
    <source>
        <dbReference type="PROSITE" id="PS51462"/>
    </source>
</evidence>
<dbReference type="Gene3D" id="3.90.79.10">
    <property type="entry name" value="Nucleoside Triphosphate Pyrophosphohydrolase"/>
    <property type="match status" value="1"/>
</dbReference>
<feature type="domain" description="Nudix hydrolase" evidence="1">
    <location>
        <begin position="26"/>
        <end position="171"/>
    </location>
</feature>
<comment type="caution">
    <text evidence="2">The sequence shown here is derived from an EMBL/GenBank/DDBJ whole genome shotgun (WGS) entry which is preliminary data.</text>
</comment>